<organism evidence="1 2">
    <name type="scientific">Streptococcus ferus</name>
    <dbReference type="NCBI Taxonomy" id="1345"/>
    <lineage>
        <taxon>Bacteria</taxon>
        <taxon>Bacillati</taxon>
        <taxon>Bacillota</taxon>
        <taxon>Bacilli</taxon>
        <taxon>Lactobacillales</taxon>
        <taxon>Streptococcaceae</taxon>
        <taxon>Streptococcus</taxon>
    </lineage>
</organism>
<sequence>MSQLEKVGENTYCYADYITESEPFIPGVTGLGGAGFKIALGFKLEGDKYYPIQWTSAMNEEFDYSQSKGFCFSLTKEK</sequence>
<reference evidence="1 2" key="1">
    <citation type="submission" date="2018-06" db="EMBL/GenBank/DDBJ databases">
        <authorList>
            <consortium name="Pathogen Informatics"/>
            <person name="Doyle S."/>
        </authorList>
    </citation>
    <scope>NUCLEOTIDE SEQUENCE [LARGE SCALE GENOMIC DNA]</scope>
    <source>
        <strain evidence="1 2">NCTC12278</strain>
    </source>
</reference>
<gene>
    <name evidence="1" type="ORF">NCTC12278_00457</name>
</gene>
<name>A0A2X3VPF4_9STRE</name>
<accession>A0A2X3VPF4</accession>
<proteinExistence type="predicted"/>
<dbReference type="OrthoDB" id="2224095at2"/>
<keyword evidence="2" id="KW-1185">Reference proteome</keyword>
<dbReference type="Proteomes" id="UP000249495">
    <property type="component" value="Chromosome 1"/>
</dbReference>
<dbReference type="RefSeq" id="WP_145980030.1">
    <property type="nucleotide sequence ID" value="NZ_LS483343.1"/>
</dbReference>
<evidence type="ECO:0000313" key="2">
    <source>
        <dbReference type="Proteomes" id="UP000249495"/>
    </source>
</evidence>
<dbReference type="AlphaFoldDB" id="A0A2X3VPF4"/>
<protein>
    <submittedName>
        <fullName evidence="1">Lipoprotein</fullName>
    </submittedName>
</protein>
<evidence type="ECO:0000313" key="1">
    <source>
        <dbReference type="EMBL" id="SQF39605.1"/>
    </source>
</evidence>
<keyword evidence="1" id="KW-0449">Lipoprotein</keyword>
<dbReference type="KEGG" id="sfer:NCTC12278_00457"/>
<dbReference type="EMBL" id="LS483343">
    <property type="protein sequence ID" value="SQF39605.1"/>
    <property type="molecule type" value="Genomic_DNA"/>
</dbReference>